<dbReference type="InterPro" id="IPR000515">
    <property type="entry name" value="MetI-like"/>
</dbReference>
<dbReference type="RefSeq" id="WP_201850147.1">
    <property type="nucleotide sequence ID" value="NZ_JABBYC010000049.1"/>
</dbReference>
<dbReference type="PANTHER" id="PTHR43744:SF6">
    <property type="entry name" value="ABC TRANSPORTER PERMEASE PROTEIN YESQ-RELATED"/>
    <property type="match status" value="1"/>
</dbReference>
<accession>A0ABS1LQA7</accession>
<keyword evidence="3" id="KW-1003">Cell membrane</keyword>
<dbReference type="Proteomes" id="UP000675409">
    <property type="component" value="Unassembled WGS sequence"/>
</dbReference>
<evidence type="ECO:0000313" key="11">
    <source>
        <dbReference type="Proteomes" id="UP000675409"/>
    </source>
</evidence>
<feature type="domain" description="ABC transmembrane type-1" evidence="9">
    <location>
        <begin position="140"/>
        <end position="332"/>
    </location>
</feature>
<evidence type="ECO:0000256" key="4">
    <source>
        <dbReference type="ARBA" id="ARBA00022692"/>
    </source>
</evidence>
<feature type="region of interest" description="Disordered" evidence="8">
    <location>
        <begin position="1"/>
        <end position="49"/>
    </location>
</feature>
<feature type="transmembrane region" description="Helical" evidence="7">
    <location>
        <begin position="260"/>
        <end position="277"/>
    </location>
</feature>
<feature type="transmembrane region" description="Helical" evidence="7">
    <location>
        <begin position="73"/>
        <end position="95"/>
    </location>
</feature>
<comment type="subcellular location">
    <subcellularLocation>
        <location evidence="1 7">Cell membrane</location>
        <topology evidence="1 7">Multi-pass membrane protein</topology>
    </subcellularLocation>
</comment>
<organism evidence="10 11">
    <name type="scientific">Myceligenerans indicum</name>
    <dbReference type="NCBI Taxonomy" id="2593663"/>
    <lineage>
        <taxon>Bacteria</taxon>
        <taxon>Bacillati</taxon>
        <taxon>Actinomycetota</taxon>
        <taxon>Actinomycetes</taxon>
        <taxon>Micrococcales</taxon>
        <taxon>Promicromonosporaceae</taxon>
        <taxon>Myceligenerans</taxon>
    </lineage>
</organism>
<name>A0ABS1LQA7_9MICO</name>
<feature type="transmembrane region" description="Helical" evidence="7">
    <location>
        <begin position="175"/>
        <end position="197"/>
    </location>
</feature>
<sequence>MRTEPNPGATAEATAGTRPEPTARPHSRPAARTTTGPSEEAAAEPVTGPVALRAGHIPGHAAVRRRRTPPSRLAKAVAFHVVALGLLVVVLYPAAWMVLSAFKPSNDIIGNIDLIPDTWTVSNFATAFGGIGGVSFWSFFWNSTLLGVLSVIGVVLSATVSAYAFARVTFPGRRVFFGIMIATLLLPTHVVIIPQYIMFNSAGLVNTYVPLLAGKFLAAEAFFVFLMVQFMRNLPRELDEAARIDGAGHFRIFRSIMLPLMRPAIITSSIFAFIWSWNDFLGPLLYLKKPSLYTLPIALRAYVDQTSVSDYGAQMAMAVLALVPVILFFVIFQRYLVEGVATQGLKG</sequence>
<evidence type="ECO:0000256" key="7">
    <source>
        <dbReference type="RuleBase" id="RU363032"/>
    </source>
</evidence>
<dbReference type="Gene3D" id="1.10.3720.10">
    <property type="entry name" value="MetI-like"/>
    <property type="match status" value="1"/>
</dbReference>
<evidence type="ECO:0000256" key="1">
    <source>
        <dbReference type="ARBA" id="ARBA00004651"/>
    </source>
</evidence>
<protein>
    <submittedName>
        <fullName evidence="10">ABC transporter permease subunit</fullName>
    </submittedName>
</protein>
<keyword evidence="4 7" id="KW-0812">Transmembrane</keyword>
<keyword evidence="6 7" id="KW-0472">Membrane</keyword>
<feature type="transmembrane region" description="Helical" evidence="7">
    <location>
        <begin position="209"/>
        <end position="228"/>
    </location>
</feature>
<dbReference type="PROSITE" id="PS50928">
    <property type="entry name" value="ABC_TM1"/>
    <property type="match status" value="1"/>
</dbReference>
<keyword evidence="11" id="KW-1185">Reference proteome</keyword>
<dbReference type="CDD" id="cd06261">
    <property type="entry name" value="TM_PBP2"/>
    <property type="match status" value="1"/>
</dbReference>
<evidence type="ECO:0000256" key="2">
    <source>
        <dbReference type="ARBA" id="ARBA00022448"/>
    </source>
</evidence>
<dbReference type="InterPro" id="IPR035906">
    <property type="entry name" value="MetI-like_sf"/>
</dbReference>
<comment type="similarity">
    <text evidence="7">Belongs to the binding-protein-dependent transport system permease family.</text>
</comment>
<keyword evidence="2 7" id="KW-0813">Transport</keyword>
<dbReference type="PANTHER" id="PTHR43744">
    <property type="entry name" value="ABC TRANSPORTER PERMEASE PROTEIN MG189-RELATED-RELATED"/>
    <property type="match status" value="1"/>
</dbReference>
<dbReference type="EMBL" id="JABBYC010000049">
    <property type="protein sequence ID" value="MBL0888259.1"/>
    <property type="molecule type" value="Genomic_DNA"/>
</dbReference>
<dbReference type="SUPFAM" id="SSF161098">
    <property type="entry name" value="MetI-like"/>
    <property type="match status" value="1"/>
</dbReference>
<evidence type="ECO:0000259" key="9">
    <source>
        <dbReference type="PROSITE" id="PS50928"/>
    </source>
</evidence>
<evidence type="ECO:0000256" key="5">
    <source>
        <dbReference type="ARBA" id="ARBA00022989"/>
    </source>
</evidence>
<evidence type="ECO:0000313" key="10">
    <source>
        <dbReference type="EMBL" id="MBL0888259.1"/>
    </source>
</evidence>
<feature type="transmembrane region" description="Helical" evidence="7">
    <location>
        <begin position="145"/>
        <end position="166"/>
    </location>
</feature>
<feature type="transmembrane region" description="Helical" evidence="7">
    <location>
        <begin position="311"/>
        <end position="332"/>
    </location>
</feature>
<evidence type="ECO:0000256" key="8">
    <source>
        <dbReference type="SAM" id="MobiDB-lite"/>
    </source>
</evidence>
<keyword evidence="5 7" id="KW-1133">Transmembrane helix</keyword>
<gene>
    <name evidence="10" type="ORF">HGK34_18550</name>
</gene>
<reference evidence="10 11" key="1">
    <citation type="journal article" date="2021" name="Arch. Microbiol.">
        <title>Myceligenerans indicum sp. nov., an actinobacterium isolated from mangrove sediment of Sundarbans, India.</title>
        <authorList>
            <person name="Asha K."/>
            <person name="Bhadury P."/>
        </authorList>
    </citation>
    <scope>NUCLEOTIDE SEQUENCE [LARGE SCALE GENOMIC DNA]</scope>
    <source>
        <strain evidence="10 11">I2</strain>
    </source>
</reference>
<evidence type="ECO:0000256" key="3">
    <source>
        <dbReference type="ARBA" id="ARBA00022475"/>
    </source>
</evidence>
<proteinExistence type="inferred from homology"/>
<dbReference type="Pfam" id="PF00528">
    <property type="entry name" value="BPD_transp_1"/>
    <property type="match status" value="1"/>
</dbReference>
<comment type="caution">
    <text evidence="10">The sequence shown here is derived from an EMBL/GenBank/DDBJ whole genome shotgun (WGS) entry which is preliminary data.</text>
</comment>
<evidence type="ECO:0000256" key="6">
    <source>
        <dbReference type="ARBA" id="ARBA00023136"/>
    </source>
</evidence>